<keyword evidence="3" id="KW-1185">Reference proteome</keyword>
<evidence type="ECO:0000256" key="1">
    <source>
        <dbReference type="SAM" id="MobiDB-lite"/>
    </source>
</evidence>
<feature type="compositionally biased region" description="Basic and acidic residues" evidence="1">
    <location>
        <begin position="255"/>
        <end position="272"/>
    </location>
</feature>
<reference evidence="3" key="1">
    <citation type="submission" date="2016-10" db="EMBL/GenBank/DDBJ databases">
        <authorList>
            <person name="Varghese N."/>
            <person name="Submissions S."/>
        </authorList>
    </citation>
    <scope>NUCLEOTIDE SEQUENCE [LARGE SCALE GENOMIC DNA]</scope>
    <source>
        <strain evidence="3">DSM 44718</strain>
    </source>
</reference>
<protein>
    <submittedName>
        <fullName evidence="2">Uncharacterized protein</fullName>
    </submittedName>
</protein>
<dbReference type="STRING" id="137265.SAMN05421684_1847"/>
<dbReference type="EMBL" id="FNQB01000001">
    <property type="protein sequence ID" value="SDY84106.1"/>
    <property type="molecule type" value="Genomic_DNA"/>
</dbReference>
<evidence type="ECO:0000313" key="2">
    <source>
        <dbReference type="EMBL" id="SDY84106.1"/>
    </source>
</evidence>
<proteinExistence type="predicted"/>
<name>A0A1H3N5G1_9ACTN</name>
<sequence>MSHPVSVELTDSQGVTISPAHIRFPRVQVTSTRFLPLLVSTADRSVDEGHVLDEFTEGIAVAYSFGPPFGERLVSWSDLDRLAINRRTLRRVAIDHLYDNLRRAQIHGRPPALMLSFEGLESSVLLAEEFWEEIAPRVPGELVVGVPARDVVIITGSESPPGLNKARRAIERVFMAGDRHPLSRELLVWRQGEWQPLLAGRRPGPRPPEPGWRGDPRAAQGWSGPRPVSSAPDPAPPRWQPPRQRPEPDYQDPDYPPRRRPPPDPRQWESRTRRSNAPPQ</sequence>
<dbReference type="AlphaFoldDB" id="A0A1H3N5G1"/>
<gene>
    <name evidence="2" type="ORF">SAMN05421684_1847</name>
</gene>
<organism evidence="2 3">
    <name type="scientific">Asanoa ishikariensis</name>
    <dbReference type="NCBI Taxonomy" id="137265"/>
    <lineage>
        <taxon>Bacteria</taxon>
        <taxon>Bacillati</taxon>
        <taxon>Actinomycetota</taxon>
        <taxon>Actinomycetes</taxon>
        <taxon>Micromonosporales</taxon>
        <taxon>Micromonosporaceae</taxon>
        <taxon>Asanoa</taxon>
    </lineage>
</organism>
<dbReference type="Proteomes" id="UP000199632">
    <property type="component" value="Unassembled WGS sequence"/>
</dbReference>
<accession>A0A1H3N5G1</accession>
<dbReference type="OrthoDB" id="3468707at2"/>
<feature type="region of interest" description="Disordered" evidence="1">
    <location>
        <begin position="197"/>
        <end position="280"/>
    </location>
</feature>
<evidence type="ECO:0000313" key="3">
    <source>
        <dbReference type="Proteomes" id="UP000199632"/>
    </source>
</evidence>